<feature type="compositionally biased region" description="Low complexity" evidence="1">
    <location>
        <begin position="421"/>
        <end position="450"/>
    </location>
</feature>
<evidence type="ECO:0000313" key="3">
    <source>
        <dbReference type="Proteomes" id="UP000298327"/>
    </source>
</evidence>
<feature type="region of interest" description="Disordered" evidence="1">
    <location>
        <begin position="15"/>
        <end position="59"/>
    </location>
</feature>
<protein>
    <submittedName>
        <fullName evidence="2">Uncharacterized protein</fullName>
    </submittedName>
</protein>
<name>A0A4Y9XY49_9AGAM</name>
<feature type="compositionally biased region" description="Basic and acidic residues" evidence="1">
    <location>
        <begin position="218"/>
        <end position="228"/>
    </location>
</feature>
<dbReference type="Proteomes" id="UP000298327">
    <property type="component" value="Unassembled WGS sequence"/>
</dbReference>
<feature type="non-terminal residue" evidence="2">
    <location>
        <position position="1"/>
    </location>
</feature>
<dbReference type="OrthoDB" id="3066350at2759"/>
<feature type="region of interest" description="Disordered" evidence="1">
    <location>
        <begin position="904"/>
        <end position="946"/>
    </location>
</feature>
<proteinExistence type="predicted"/>
<dbReference type="EMBL" id="SEOQ01001069">
    <property type="protein sequence ID" value="TFY54081.1"/>
    <property type="molecule type" value="Genomic_DNA"/>
</dbReference>
<reference evidence="2 3" key="1">
    <citation type="submission" date="2019-02" db="EMBL/GenBank/DDBJ databases">
        <title>Genome sequencing of the rare red list fungi Dentipellis fragilis.</title>
        <authorList>
            <person name="Buettner E."/>
            <person name="Kellner H."/>
        </authorList>
    </citation>
    <scope>NUCLEOTIDE SEQUENCE [LARGE SCALE GENOMIC DNA]</scope>
    <source>
        <strain evidence="2 3">DSM 105465</strain>
    </source>
</reference>
<keyword evidence="3" id="KW-1185">Reference proteome</keyword>
<dbReference type="AlphaFoldDB" id="A0A4Y9XY49"/>
<evidence type="ECO:0000313" key="2">
    <source>
        <dbReference type="EMBL" id="TFY54081.1"/>
    </source>
</evidence>
<comment type="caution">
    <text evidence="2">The sequence shown here is derived from an EMBL/GenBank/DDBJ whole genome shotgun (WGS) entry which is preliminary data.</text>
</comment>
<evidence type="ECO:0000256" key="1">
    <source>
        <dbReference type="SAM" id="MobiDB-lite"/>
    </source>
</evidence>
<feature type="compositionally biased region" description="Basic residues" evidence="1">
    <location>
        <begin position="328"/>
        <end position="337"/>
    </location>
</feature>
<feature type="compositionally biased region" description="Polar residues" evidence="1">
    <location>
        <begin position="237"/>
        <end position="259"/>
    </location>
</feature>
<feature type="region of interest" description="Disordered" evidence="1">
    <location>
        <begin position="312"/>
        <end position="450"/>
    </location>
</feature>
<sequence length="946" mass="98846">ATACNRVCCPSRELPDASRYQFQQEAGLDDDEEDESGDRDEEEEEDEDDADEEEDTDTDELRRQRWVIKLRVIKQLWEGESAEVRQMVKDTVEKRYEAVRQEYETAIADALDDQEDHEWDISTVYGVGQPLLDFFNKRYGLVCTLLLAGEIPSQGRTVEAFSMQSGQLTGVSSARWSEKDAGAHAIALASHVAFAQMIVKEKRRAAVNLNKPSNSPDMRPDERPDTPDVAHAPSPTFDHNTTSDSHPLVSTSQEQQDVNASEAKGSGMGLGGDGQSIGHHATEQVHRDAVAQNGPAPISSLTPMPSVAASIPKDQASMHSAGHNGYGSRRRRPRPRIVRAGSVRQDGPVPMPLSRISAMETSGSIMPNGPAHASSPTAPTPAAPGSGSVSAGGGVSQSDFAPASLPPCTSSPTAPMPTALGSGSVVPGGVLQSDSAPALSPPTLSTPTFSASTTDVACDMIVQNGASPALVPAISSASMDLAASNTMNPRDTDTNFRDGTATASAPSIARPFMALSSSTARGDAILQTSSAPASVPLNAPTSTALATGMAISPDGATLNVLGTALVPATVPMSVTPASSMITPCDAVMHNGLGPASTSTTLVMLSSATGPRNSETVIQNGPAPAFAPSAIVPTSAVLGDGVMRDRPAPVSALSTVPASAAPVSGTAVLGGGVTRGGPAPASAPPASALTPVIGASSATVASPATQPWTPEQLASRLLAAAASEKELAAMSNVDWPNNEWRACYGHCMSRDFGDEYQDTASDFFALAANAEFQGTSNFSSKDRPSVAAAWIKDARKWTDKLGAPKLHNLNTGTIADQWSKWWGPVRSLCPADPTAPSAPQDWKPLFQFSINGLLTPFSVLTIWGNAIGGVQGDVSGTWQAAVHDMHGCLQAMSKFMWYQIHGNSGPTSAKRPLSDKDSAADMHPPSKRRRTAGKGAESQPRKSARHP</sequence>
<feature type="region of interest" description="Disordered" evidence="1">
    <location>
        <begin position="206"/>
        <end position="270"/>
    </location>
</feature>
<gene>
    <name evidence="2" type="ORF">EVG20_g9855</name>
</gene>
<feature type="compositionally biased region" description="Acidic residues" evidence="1">
    <location>
        <begin position="27"/>
        <end position="58"/>
    </location>
</feature>
<accession>A0A4Y9XY49</accession>
<organism evidence="2 3">
    <name type="scientific">Dentipellis fragilis</name>
    <dbReference type="NCBI Taxonomy" id="205917"/>
    <lineage>
        <taxon>Eukaryota</taxon>
        <taxon>Fungi</taxon>
        <taxon>Dikarya</taxon>
        <taxon>Basidiomycota</taxon>
        <taxon>Agaricomycotina</taxon>
        <taxon>Agaricomycetes</taxon>
        <taxon>Russulales</taxon>
        <taxon>Hericiaceae</taxon>
        <taxon>Dentipellis</taxon>
    </lineage>
</organism>